<evidence type="ECO:0000313" key="2">
    <source>
        <dbReference type="Proteomes" id="UP000775213"/>
    </source>
</evidence>
<dbReference type="Proteomes" id="UP000775213">
    <property type="component" value="Unassembled WGS sequence"/>
</dbReference>
<protein>
    <submittedName>
        <fullName evidence="1">Uncharacterized protein</fullName>
    </submittedName>
</protein>
<dbReference type="EMBL" id="JAGFBR010000772">
    <property type="protein sequence ID" value="KAH0435239.1"/>
    <property type="molecule type" value="Genomic_DNA"/>
</dbReference>
<comment type="caution">
    <text evidence="1">The sequence shown here is derived from an EMBL/GenBank/DDBJ whole genome shotgun (WGS) entry which is preliminary data.</text>
</comment>
<name>A0AAV7FM89_DENCH</name>
<keyword evidence="2" id="KW-1185">Reference proteome</keyword>
<reference evidence="1 2" key="1">
    <citation type="journal article" date="2021" name="Hortic Res">
        <title>Chromosome-scale assembly of the Dendrobium chrysotoxum genome enhances the understanding of orchid evolution.</title>
        <authorList>
            <person name="Zhang Y."/>
            <person name="Zhang G.Q."/>
            <person name="Zhang D."/>
            <person name="Liu X.D."/>
            <person name="Xu X.Y."/>
            <person name="Sun W.H."/>
            <person name="Yu X."/>
            <person name="Zhu X."/>
            <person name="Wang Z.W."/>
            <person name="Zhao X."/>
            <person name="Zhong W.Y."/>
            <person name="Chen H."/>
            <person name="Yin W.L."/>
            <person name="Huang T."/>
            <person name="Niu S.C."/>
            <person name="Liu Z.J."/>
        </authorList>
    </citation>
    <scope>NUCLEOTIDE SEQUENCE [LARGE SCALE GENOMIC DNA]</scope>
    <source>
        <strain evidence="1">Lindl</strain>
    </source>
</reference>
<gene>
    <name evidence="1" type="ORF">IEQ34_026649</name>
</gene>
<evidence type="ECO:0000313" key="1">
    <source>
        <dbReference type="EMBL" id="KAH0435239.1"/>
    </source>
</evidence>
<dbReference type="AlphaFoldDB" id="A0AAV7FM89"/>
<organism evidence="1 2">
    <name type="scientific">Dendrobium chrysotoxum</name>
    <name type="common">Orchid</name>
    <dbReference type="NCBI Taxonomy" id="161865"/>
    <lineage>
        <taxon>Eukaryota</taxon>
        <taxon>Viridiplantae</taxon>
        <taxon>Streptophyta</taxon>
        <taxon>Embryophyta</taxon>
        <taxon>Tracheophyta</taxon>
        <taxon>Spermatophyta</taxon>
        <taxon>Magnoliopsida</taxon>
        <taxon>Liliopsida</taxon>
        <taxon>Asparagales</taxon>
        <taxon>Orchidaceae</taxon>
        <taxon>Epidendroideae</taxon>
        <taxon>Malaxideae</taxon>
        <taxon>Dendrobiinae</taxon>
        <taxon>Dendrobium</taxon>
    </lineage>
</organism>
<accession>A0AAV7FM89</accession>
<proteinExistence type="predicted"/>
<sequence>MSNPNPFHHVVESQSSFPGFTSIISIAFWLKKLNSFEGSTKVVYKVKLIQPYDNENEFETANDESDEIFGNDVRNGEKPSYEFALKRRGRDTPWETSVGPLFRQKARGLAPSPELGLSLPVLLELRPTPLLSPSQLIRKYYPHHSLSLSRKQEGRNFLLLRRLASLSTKTEPEASLLPL</sequence>